<evidence type="ECO:0000256" key="1">
    <source>
        <dbReference type="SAM" id="MobiDB-lite"/>
    </source>
</evidence>
<reference evidence="2" key="1">
    <citation type="journal article" date="2014" name="Int. J. Syst. Evol. Microbiol.">
        <title>Complete genome sequence of Corynebacterium casei LMG S-19264T (=DSM 44701T), isolated from a smear-ripened cheese.</title>
        <authorList>
            <consortium name="US DOE Joint Genome Institute (JGI-PGF)"/>
            <person name="Walter F."/>
            <person name="Albersmeier A."/>
            <person name="Kalinowski J."/>
            <person name="Ruckert C."/>
        </authorList>
    </citation>
    <scope>NUCLEOTIDE SEQUENCE</scope>
    <source>
        <strain evidence="2">JCM 4059</strain>
    </source>
</reference>
<dbReference type="InterPro" id="IPR011049">
    <property type="entry name" value="Serralysin-like_metalloprot_C"/>
</dbReference>
<protein>
    <submittedName>
        <fullName evidence="2">Uncharacterized protein</fullName>
    </submittedName>
</protein>
<keyword evidence="3" id="KW-1185">Reference proteome</keyword>
<dbReference type="PRINTS" id="PR00313">
    <property type="entry name" value="CABNDNGRPT"/>
</dbReference>
<sequence length="326" mass="32160">MLIAAPMAPAATAAPAADPPGCTRTPLRSGGVHIVCAQGVPVDTVVNGTDKADIIEVRGGDAVTGHLSGTVNGLGGDDVVLVDRILGNGGGRHIPGVVDGGDGDDEITVADKDNQPVQGHILGGAGNDTITTGNVTHQAYIDGGAGNDEITTGRVFTTSVKGGDGDDVLRLAAYDVPGYDRTSSLDGGAGNDTITVGELGGPLHGGPGDDEITVDRFARVNSRLPKPATIHGDEGDDVIRAGAIGATDNVRTTHIGGGAGADLIEVPSVGQGKAATVSGDDDDDVIQGPGGTAVAVGPYGTVDGGRGDNVCRTDSRAGGTVTNCPA</sequence>
<dbReference type="AlphaFoldDB" id="A0A919B5M3"/>
<reference evidence="2" key="2">
    <citation type="submission" date="2020-09" db="EMBL/GenBank/DDBJ databases">
        <authorList>
            <person name="Sun Q."/>
            <person name="Ohkuma M."/>
        </authorList>
    </citation>
    <scope>NUCLEOTIDE SEQUENCE</scope>
    <source>
        <strain evidence="2">JCM 4059</strain>
    </source>
</reference>
<organism evidence="2 3">
    <name type="scientific">Streptomyces mashuensis</name>
    <dbReference type="NCBI Taxonomy" id="33904"/>
    <lineage>
        <taxon>Bacteria</taxon>
        <taxon>Bacillati</taxon>
        <taxon>Actinomycetota</taxon>
        <taxon>Actinomycetes</taxon>
        <taxon>Kitasatosporales</taxon>
        <taxon>Streptomycetaceae</taxon>
        <taxon>Streptomyces</taxon>
    </lineage>
</organism>
<dbReference type="Gene3D" id="2.160.20.160">
    <property type="match status" value="2"/>
</dbReference>
<accession>A0A919B5M3</accession>
<proteinExistence type="predicted"/>
<feature type="region of interest" description="Disordered" evidence="1">
    <location>
        <begin position="1"/>
        <end position="20"/>
    </location>
</feature>
<gene>
    <name evidence="2" type="ORF">GCM10010218_38130</name>
</gene>
<comment type="caution">
    <text evidence="2">The sequence shown here is derived from an EMBL/GenBank/DDBJ whole genome shotgun (WGS) entry which is preliminary data.</text>
</comment>
<dbReference type="SUPFAM" id="SSF51120">
    <property type="entry name" value="beta-Roll"/>
    <property type="match status" value="1"/>
</dbReference>
<name>A0A919B5M3_9ACTN</name>
<evidence type="ECO:0000313" key="2">
    <source>
        <dbReference type="EMBL" id="GHF53061.1"/>
    </source>
</evidence>
<dbReference type="EMBL" id="BNBD01000007">
    <property type="protein sequence ID" value="GHF53061.1"/>
    <property type="molecule type" value="Genomic_DNA"/>
</dbReference>
<dbReference type="Proteomes" id="UP000638313">
    <property type="component" value="Unassembled WGS sequence"/>
</dbReference>
<evidence type="ECO:0000313" key="3">
    <source>
        <dbReference type="Proteomes" id="UP000638313"/>
    </source>
</evidence>